<proteinExistence type="predicted"/>
<gene>
    <name evidence="1" type="primary">84</name>
    <name evidence="1" type="ORF">PBI_CINNA_84</name>
</gene>
<organism evidence="1 2">
    <name type="scientific">Microbacterium phage Cinna</name>
    <dbReference type="NCBI Taxonomy" id="2591215"/>
    <lineage>
        <taxon>Viruses</taxon>
        <taxon>Duplodnaviria</taxon>
        <taxon>Heunggongvirae</taxon>
        <taxon>Uroviricota</taxon>
        <taxon>Caudoviricetes</taxon>
        <taxon>Kutznervirinae</taxon>
        <taxon>Mementomorivirus</taxon>
        <taxon>Mementomorivirus cinna</taxon>
    </lineage>
</organism>
<evidence type="ECO:0000313" key="1">
    <source>
        <dbReference type="EMBL" id="QDH91668.1"/>
    </source>
</evidence>
<reference evidence="1 2" key="1">
    <citation type="submission" date="2019-05" db="EMBL/GenBank/DDBJ databases">
        <authorList>
            <person name="Stoner T.H."/>
            <person name="Aull H.G."/>
            <person name="Divens A.M."/>
            <person name="Zack K."/>
            <person name="Garlena R.A."/>
            <person name="Russell D.A."/>
            <person name="Pope W.H."/>
            <person name="Jacobs-Sera D."/>
            <person name="Hatfull G.F."/>
        </authorList>
    </citation>
    <scope>NUCLEOTIDE SEQUENCE [LARGE SCALE GENOMIC DNA]</scope>
</reference>
<name>A0A514DDI7_9CAUD</name>
<dbReference type="RefSeq" id="YP_010751091.1">
    <property type="nucleotide sequence ID" value="NC_073365.1"/>
</dbReference>
<dbReference type="Proteomes" id="UP000317804">
    <property type="component" value="Segment"/>
</dbReference>
<dbReference type="EMBL" id="MK937591">
    <property type="protein sequence ID" value="QDH91668.1"/>
    <property type="molecule type" value="Genomic_DNA"/>
</dbReference>
<accession>A0A514DDI7</accession>
<evidence type="ECO:0000313" key="2">
    <source>
        <dbReference type="Proteomes" id="UP000317804"/>
    </source>
</evidence>
<dbReference type="KEGG" id="vg:80004752"/>
<keyword evidence="2" id="KW-1185">Reference proteome</keyword>
<sequence>MAERIRDEVLDRALEAYYGKRDRPFTPASRDRMRRALLAARATPGGRTITIDLDTGAWTTDTTLQPGDGIRVAAAVLPGMPEPEIAAAYDDYMRDDAAPAPEATFTEPDRIPSFIQRRMEPSIQRAVGRLRGGIEL</sequence>
<dbReference type="GeneID" id="80004752"/>
<protein>
    <submittedName>
        <fullName evidence="1">Uncharacterized protein</fullName>
    </submittedName>
</protein>